<dbReference type="InterPro" id="IPR007016">
    <property type="entry name" value="O-antigen_ligase-rel_domated"/>
</dbReference>
<dbReference type="Proteomes" id="UP000712080">
    <property type="component" value="Unassembled WGS sequence"/>
</dbReference>
<feature type="transmembrane region" description="Helical" evidence="5">
    <location>
        <begin position="119"/>
        <end position="148"/>
    </location>
</feature>
<evidence type="ECO:0000256" key="4">
    <source>
        <dbReference type="ARBA" id="ARBA00023136"/>
    </source>
</evidence>
<feature type="transmembrane region" description="Helical" evidence="5">
    <location>
        <begin position="274"/>
        <end position="295"/>
    </location>
</feature>
<evidence type="ECO:0000313" key="7">
    <source>
        <dbReference type="EMBL" id="NMH28384.1"/>
    </source>
</evidence>
<dbReference type="GO" id="GO:0016874">
    <property type="term" value="F:ligase activity"/>
    <property type="evidence" value="ECO:0007669"/>
    <property type="project" value="UniProtKB-KW"/>
</dbReference>
<keyword evidence="3 5" id="KW-1133">Transmembrane helix</keyword>
<evidence type="ECO:0000259" key="6">
    <source>
        <dbReference type="Pfam" id="PF04932"/>
    </source>
</evidence>
<dbReference type="GO" id="GO:0016020">
    <property type="term" value="C:membrane"/>
    <property type="evidence" value="ECO:0007669"/>
    <property type="project" value="UniProtKB-SubCell"/>
</dbReference>
<feature type="transmembrane region" description="Helical" evidence="5">
    <location>
        <begin position="335"/>
        <end position="351"/>
    </location>
</feature>
<feature type="transmembrane region" description="Helical" evidence="5">
    <location>
        <begin position="307"/>
        <end position="329"/>
    </location>
</feature>
<comment type="subcellular location">
    <subcellularLocation>
        <location evidence="1">Membrane</location>
        <topology evidence="1">Multi-pass membrane protein</topology>
    </subcellularLocation>
</comment>
<feature type="domain" description="O-antigen ligase-related" evidence="6">
    <location>
        <begin position="120"/>
        <end position="288"/>
    </location>
</feature>
<dbReference type="InterPro" id="IPR051533">
    <property type="entry name" value="WaaL-like"/>
</dbReference>
<evidence type="ECO:0000313" key="8">
    <source>
        <dbReference type="Proteomes" id="UP000712080"/>
    </source>
</evidence>
<evidence type="ECO:0000256" key="5">
    <source>
        <dbReference type="SAM" id="Phobius"/>
    </source>
</evidence>
<comment type="caution">
    <text evidence="7">The sequence shown here is derived from an EMBL/GenBank/DDBJ whole genome shotgun (WGS) entry which is preliminary data.</text>
</comment>
<dbReference type="Pfam" id="PF04932">
    <property type="entry name" value="Wzy_C"/>
    <property type="match status" value="1"/>
</dbReference>
<feature type="transmembrane region" description="Helical" evidence="5">
    <location>
        <begin position="52"/>
        <end position="74"/>
    </location>
</feature>
<keyword evidence="2 5" id="KW-0812">Transmembrane</keyword>
<evidence type="ECO:0000256" key="3">
    <source>
        <dbReference type="ARBA" id="ARBA00022989"/>
    </source>
</evidence>
<dbReference type="RefSeq" id="WP_169527485.1">
    <property type="nucleotide sequence ID" value="NZ_JAAMPU010000105.1"/>
</dbReference>
<protein>
    <submittedName>
        <fullName evidence="7">O-antigen ligase family protein</fullName>
    </submittedName>
</protein>
<dbReference type="EMBL" id="JAAMPU010000105">
    <property type="protein sequence ID" value="NMH28384.1"/>
    <property type="molecule type" value="Genomic_DNA"/>
</dbReference>
<keyword evidence="7" id="KW-0436">Ligase</keyword>
<keyword evidence="4 5" id="KW-0472">Membrane</keyword>
<gene>
    <name evidence="7" type="ORF">G6047_10100</name>
</gene>
<evidence type="ECO:0000256" key="2">
    <source>
        <dbReference type="ARBA" id="ARBA00022692"/>
    </source>
</evidence>
<dbReference type="AlphaFoldDB" id="A0A972FS64"/>
<organism evidence="7 8">
    <name type="scientific">Flavobacterium silvaticum</name>
    <dbReference type="NCBI Taxonomy" id="1852020"/>
    <lineage>
        <taxon>Bacteria</taxon>
        <taxon>Pseudomonadati</taxon>
        <taxon>Bacteroidota</taxon>
        <taxon>Flavobacteriia</taxon>
        <taxon>Flavobacteriales</taxon>
        <taxon>Flavobacteriaceae</taxon>
        <taxon>Flavobacterium</taxon>
    </lineage>
</organism>
<proteinExistence type="predicted"/>
<evidence type="ECO:0000256" key="1">
    <source>
        <dbReference type="ARBA" id="ARBA00004141"/>
    </source>
</evidence>
<sequence length="361" mass="41399">MFVLGFLGTLINQYNWFNISKDIFHFLKPILGIVIGYLFFRKIGNLGTFIRTIVICGFISALLHFLILVGTGSLSSGSINDVREFGKDNFLEVFALFFLLYHSKFQDAKLFKNKATERIVFIVLLLSSILYFSRTMIVVAIILLLTIYGFTLITKKSIKVIAAFIGLIVLFYAYLFSIKLERNKPGLEAFLYKVKNAPSELFKTKIDRENHKDLWDHWRGYEAKRAIALMDKNPSSYVFGNGHGSLVNLKFKAPLTGEKEGLKFISELHNGYPYVLYKTGLIGLVVYLIFLFRIYVFVYKKNNQNTFLFLFISAIGTIYLFTTLTITGIYNGRDIIIFILGALLFFAEKAMSHPNRIDEKN</sequence>
<dbReference type="PANTHER" id="PTHR37422">
    <property type="entry name" value="TEICHURONIC ACID BIOSYNTHESIS PROTEIN TUAE"/>
    <property type="match status" value="1"/>
</dbReference>
<feature type="transmembrane region" description="Helical" evidence="5">
    <location>
        <begin position="23"/>
        <end position="40"/>
    </location>
</feature>
<name>A0A972FS64_9FLAO</name>
<accession>A0A972FS64</accession>
<keyword evidence="8" id="KW-1185">Reference proteome</keyword>
<dbReference type="PANTHER" id="PTHR37422:SF13">
    <property type="entry name" value="LIPOPOLYSACCHARIDE BIOSYNTHESIS PROTEIN PA4999-RELATED"/>
    <property type="match status" value="1"/>
</dbReference>
<feature type="transmembrane region" description="Helical" evidence="5">
    <location>
        <begin position="160"/>
        <end position="178"/>
    </location>
</feature>
<reference evidence="7" key="1">
    <citation type="submission" date="2020-02" db="EMBL/GenBank/DDBJ databases">
        <title>Flavobacterium sp. genome.</title>
        <authorList>
            <person name="Jung H.S."/>
            <person name="Baek J.H."/>
            <person name="Jeon C.O."/>
        </authorList>
    </citation>
    <scope>NUCLEOTIDE SEQUENCE</scope>
    <source>
        <strain evidence="7">SE-s28</strain>
    </source>
</reference>